<feature type="region of interest" description="Disordered" evidence="1">
    <location>
        <begin position="161"/>
        <end position="197"/>
    </location>
</feature>
<organism evidence="3 4">
    <name type="scientific">Cnephaeus nilssonii</name>
    <name type="common">Northern bat</name>
    <name type="synonym">Eptesicus nilssonii</name>
    <dbReference type="NCBI Taxonomy" id="3371016"/>
    <lineage>
        <taxon>Eukaryota</taxon>
        <taxon>Metazoa</taxon>
        <taxon>Chordata</taxon>
        <taxon>Craniata</taxon>
        <taxon>Vertebrata</taxon>
        <taxon>Euteleostomi</taxon>
        <taxon>Mammalia</taxon>
        <taxon>Eutheria</taxon>
        <taxon>Laurasiatheria</taxon>
        <taxon>Chiroptera</taxon>
        <taxon>Yangochiroptera</taxon>
        <taxon>Vespertilionidae</taxon>
        <taxon>Cnephaeus</taxon>
    </lineage>
</organism>
<accession>A0AA40HFA8</accession>
<evidence type="ECO:0000256" key="2">
    <source>
        <dbReference type="SAM" id="SignalP"/>
    </source>
</evidence>
<keyword evidence="2" id="KW-0732">Signal</keyword>
<evidence type="ECO:0000313" key="4">
    <source>
        <dbReference type="Proteomes" id="UP001177744"/>
    </source>
</evidence>
<feature type="compositionally biased region" description="Polar residues" evidence="1">
    <location>
        <begin position="22"/>
        <end position="41"/>
    </location>
</feature>
<proteinExistence type="predicted"/>
<evidence type="ECO:0000313" key="3">
    <source>
        <dbReference type="EMBL" id="KAK1330161.1"/>
    </source>
</evidence>
<dbReference type="AlphaFoldDB" id="A0AA40HFA8"/>
<feature type="chain" id="PRO_5041259045" evidence="2">
    <location>
        <begin position="21"/>
        <end position="223"/>
    </location>
</feature>
<keyword evidence="4" id="KW-1185">Reference proteome</keyword>
<comment type="caution">
    <text evidence="3">The sequence shown here is derived from an EMBL/GenBank/DDBJ whole genome shotgun (WGS) entry which is preliminary data.</text>
</comment>
<feature type="region of interest" description="Disordered" evidence="1">
    <location>
        <begin position="22"/>
        <end position="59"/>
    </location>
</feature>
<reference evidence="3" key="1">
    <citation type="submission" date="2023-06" db="EMBL/GenBank/DDBJ databases">
        <title>Reference genome for the Northern bat (Eptesicus nilssonii), a most northern bat species.</title>
        <authorList>
            <person name="Laine V.N."/>
            <person name="Pulliainen A.T."/>
            <person name="Lilley T.M."/>
        </authorList>
    </citation>
    <scope>NUCLEOTIDE SEQUENCE</scope>
    <source>
        <strain evidence="3">BLF_Eptnil</strain>
        <tissue evidence="3">Kidney</tissue>
    </source>
</reference>
<dbReference type="EMBL" id="JAULJE010000021">
    <property type="protein sequence ID" value="KAK1330161.1"/>
    <property type="molecule type" value="Genomic_DNA"/>
</dbReference>
<evidence type="ECO:0000256" key="1">
    <source>
        <dbReference type="SAM" id="MobiDB-lite"/>
    </source>
</evidence>
<sequence>MSNGTLQLLILALSHCSFEAQQHSTQGRSQTQEAEGTTSPPQILGEGGGREGATHQELQGSDQPDLMLVLCAVGMAAAPSSLTALTCTSSRTSLVLGSSLPREHTASLRERGPNIYQTLEMNRGGRFFVDESTYLSGMDHCSLLSSAMSHALVSHSVVQLRAQSSQSPGEPGAAHGTGISPAHPSSEVVSSFSLGKRDTASKIPRQIVDMEKHVLPFGSIGRH</sequence>
<dbReference type="Proteomes" id="UP001177744">
    <property type="component" value="Unassembled WGS sequence"/>
</dbReference>
<name>A0AA40HFA8_CNENI</name>
<feature type="signal peptide" evidence="2">
    <location>
        <begin position="1"/>
        <end position="20"/>
    </location>
</feature>
<protein>
    <submittedName>
        <fullName evidence="3">Uncharacterized protein</fullName>
    </submittedName>
</protein>
<gene>
    <name evidence="3" type="ORF">QTO34_010347</name>
</gene>